<comment type="caution">
    <text evidence="9">The sequence shown here is derived from an EMBL/GenBank/DDBJ whole genome shotgun (WGS) entry which is preliminary data.</text>
</comment>
<feature type="transmembrane region" description="Helical" evidence="7">
    <location>
        <begin position="43"/>
        <end position="62"/>
    </location>
</feature>
<accession>A0A1G1ZHR0</accession>
<evidence type="ECO:0000256" key="4">
    <source>
        <dbReference type="ARBA" id="ARBA00022692"/>
    </source>
</evidence>
<feature type="transmembrane region" description="Helical" evidence="7">
    <location>
        <begin position="12"/>
        <end position="31"/>
    </location>
</feature>
<dbReference type="InterPro" id="IPR049177">
    <property type="entry name" value="MgtC_SapB_SrpB_YhiD_N"/>
</dbReference>
<proteinExistence type="inferred from homology"/>
<dbReference type="EMBL" id="MHJG01000009">
    <property type="protein sequence ID" value="OGY64123.1"/>
    <property type="molecule type" value="Genomic_DNA"/>
</dbReference>
<feature type="domain" description="MgtC/SapB/SrpB/YhiD N-terminal" evidence="8">
    <location>
        <begin position="15"/>
        <end position="137"/>
    </location>
</feature>
<keyword evidence="3" id="KW-1003">Cell membrane</keyword>
<reference evidence="9 10" key="1">
    <citation type="journal article" date="2016" name="Nat. Commun.">
        <title>Thousands of microbial genomes shed light on interconnected biogeochemical processes in an aquifer system.</title>
        <authorList>
            <person name="Anantharaman K."/>
            <person name="Brown C.T."/>
            <person name="Hug L.A."/>
            <person name="Sharon I."/>
            <person name="Castelle C.J."/>
            <person name="Probst A.J."/>
            <person name="Thomas B.C."/>
            <person name="Singh A."/>
            <person name="Wilkins M.J."/>
            <person name="Karaoz U."/>
            <person name="Brodie E.L."/>
            <person name="Williams K.H."/>
            <person name="Hubbard S.S."/>
            <person name="Banfield J.F."/>
        </authorList>
    </citation>
    <scope>NUCLEOTIDE SEQUENCE [LARGE SCALE GENOMIC DNA]</scope>
</reference>
<evidence type="ECO:0000256" key="3">
    <source>
        <dbReference type="ARBA" id="ARBA00022475"/>
    </source>
</evidence>
<dbReference type="PANTHER" id="PTHR33778">
    <property type="entry name" value="PROTEIN MGTC"/>
    <property type="match status" value="1"/>
</dbReference>
<dbReference type="PRINTS" id="PR01837">
    <property type="entry name" value="MGTCSAPBPROT"/>
</dbReference>
<evidence type="ECO:0000313" key="9">
    <source>
        <dbReference type="EMBL" id="OGY64123.1"/>
    </source>
</evidence>
<dbReference type="PANTHER" id="PTHR33778:SF1">
    <property type="entry name" value="MAGNESIUM TRANSPORTER YHID-RELATED"/>
    <property type="match status" value="1"/>
</dbReference>
<evidence type="ECO:0000256" key="1">
    <source>
        <dbReference type="ARBA" id="ARBA00004651"/>
    </source>
</evidence>
<evidence type="ECO:0000256" key="2">
    <source>
        <dbReference type="ARBA" id="ARBA00009298"/>
    </source>
</evidence>
<dbReference type="GO" id="GO:0005886">
    <property type="term" value="C:plasma membrane"/>
    <property type="evidence" value="ECO:0007669"/>
    <property type="project" value="UniProtKB-SubCell"/>
</dbReference>
<keyword evidence="6 7" id="KW-0472">Membrane</keyword>
<organism evidence="9 10">
    <name type="scientific">Candidatus Harrisonbacteria bacterium RIFCSPHIGHO2_02_FULL_42_16</name>
    <dbReference type="NCBI Taxonomy" id="1798404"/>
    <lineage>
        <taxon>Bacteria</taxon>
        <taxon>Candidatus Harrisoniibacteriota</taxon>
    </lineage>
</organism>
<keyword evidence="4 7" id="KW-0812">Transmembrane</keyword>
<sequence length="152" mass="16443">MEYFDQHTLSIFGRLLLAAVLGIIIGIERELAHKSAGMRTHSFVALGSALFSIISMSFSSPTVDPTRIAAQIVTGIGFLGAGIIIFHDSRVQGLTTAAGIWVAAAIGMAIGFGFLKIALFTAALTVFIFVVVWPIEQRFVKKFAKNERKDLD</sequence>
<comment type="similarity">
    <text evidence="2">Belongs to the MgtC/SapB family.</text>
</comment>
<dbReference type="Proteomes" id="UP000177960">
    <property type="component" value="Unassembled WGS sequence"/>
</dbReference>
<evidence type="ECO:0000256" key="6">
    <source>
        <dbReference type="ARBA" id="ARBA00023136"/>
    </source>
</evidence>
<evidence type="ECO:0000259" key="8">
    <source>
        <dbReference type="Pfam" id="PF02308"/>
    </source>
</evidence>
<dbReference type="AlphaFoldDB" id="A0A1G1ZHR0"/>
<gene>
    <name evidence="9" type="ORF">A3B92_01080</name>
</gene>
<evidence type="ECO:0000256" key="5">
    <source>
        <dbReference type="ARBA" id="ARBA00022989"/>
    </source>
</evidence>
<dbReference type="InterPro" id="IPR003416">
    <property type="entry name" value="MgtC/SapB/SrpB/YhiD_fam"/>
</dbReference>
<protein>
    <recommendedName>
        <fullName evidence="8">MgtC/SapB/SrpB/YhiD N-terminal domain-containing protein</fullName>
    </recommendedName>
</protein>
<comment type="subcellular location">
    <subcellularLocation>
        <location evidence="1">Cell membrane</location>
        <topology evidence="1">Multi-pass membrane protein</topology>
    </subcellularLocation>
</comment>
<feature type="transmembrane region" description="Helical" evidence="7">
    <location>
        <begin position="117"/>
        <end position="135"/>
    </location>
</feature>
<evidence type="ECO:0000313" key="10">
    <source>
        <dbReference type="Proteomes" id="UP000177960"/>
    </source>
</evidence>
<dbReference type="Pfam" id="PF02308">
    <property type="entry name" value="MgtC"/>
    <property type="match status" value="1"/>
</dbReference>
<feature type="transmembrane region" description="Helical" evidence="7">
    <location>
        <begin position="68"/>
        <end position="86"/>
    </location>
</feature>
<feature type="transmembrane region" description="Helical" evidence="7">
    <location>
        <begin position="93"/>
        <end position="111"/>
    </location>
</feature>
<evidence type="ECO:0000256" key="7">
    <source>
        <dbReference type="SAM" id="Phobius"/>
    </source>
</evidence>
<name>A0A1G1ZHR0_9BACT</name>
<keyword evidence="5 7" id="KW-1133">Transmembrane helix</keyword>
<dbReference type="STRING" id="1798404.A3B92_01080"/>